<protein>
    <submittedName>
        <fullName evidence="1">Uncharacterized protein</fullName>
    </submittedName>
</protein>
<dbReference type="AlphaFoldDB" id="A0A812K4F6"/>
<name>A0A812K4F6_9DINO</name>
<evidence type="ECO:0000313" key="1">
    <source>
        <dbReference type="EMBL" id="CAE7216621.1"/>
    </source>
</evidence>
<organism evidence="1 2">
    <name type="scientific">Symbiodinium natans</name>
    <dbReference type="NCBI Taxonomy" id="878477"/>
    <lineage>
        <taxon>Eukaryota</taxon>
        <taxon>Sar</taxon>
        <taxon>Alveolata</taxon>
        <taxon>Dinophyceae</taxon>
        <taxon>Suessiales</taxon>
        <taxon>Symbiodiniaceae</taxon>
        <taxon>Symbiodinium</taxon>
    </lineage>
</organism>
<sequence>MPPYQVFLFKFYHQGSGRRDEWLLLESERRHARSPLHGRIFFFRRTRTNRRAWGSQGLWSMTTSGQILLTDFACASDAGIRRWDLCFRPAGCIQQELPDMLGGTRTYYYPAYTDVGHIRVLFFIGTYMIVLPPPALQNRLAVDEEEEDMDPEEWHFL</sequence>
<dbReference type="Proteomes" id="UP000604046">
    <property type="component" value="Unassembled WGS sequence"/>
</dbReference>
<reference evidence="1" key="1">
    <citation type="submission" date="2021-02" db="EMBL/GenBank/DDBJ databases">
        <authorList>
            <person name="Dougan E. K."/>
            <person name="Rhodes N."/>
            <person name="Thang M."/>
            <person name="Chan C."/>
        </authorList>
    </citation>
    <scope>NUCLEOTIDE SEQUENCE</scope>
</reference>
<accession>A0A812K4F6</accession>
<comment type="caution">
    <text evidence="1">The sequence shown here is derived from an EMBL/GenBank/DDBJ whole genome shotgun (WGS) entry which is preliminary data.</text>
</comment>
<keyword evidence="2" id="KW-1185">Reference proteome</keyword>
<evidence type="ECO:0000313" key="2">
    <source>
        <dbReference type="Proteomes" id="UP000604046"/>
    </source>
</evidence>
<gene>
    <name evidence="1" type="ORF">SNAT2548_LOCUS7653</name>
</gene>
<proteinExistence type="predicted"/>
<dbReference type="EMBL" id="CAJNDS010000539">
    <property type="protein sequence ID" value="CAE7216621.1"/>
    <property type="molecule type" value="Genomic_DNA"/>
</dbReference>